<reference evidence="1 2" key="1">
    <citation type="submission" date="2019-09" db="EMBL/GenBank/DDBJ databases">
        <title>Polymorphobacter sp. isolated from a lake in China.</title>
        <authorList>
            <person name="Liu Z."/>
        </authorList>
    </citation>
    <scope>NUCLEOTIDE SEQUENCE [LARGE SCALE GENOMIC DNA]</scope>
    <source>
        <strain evidence="1 2">D40P</strain>
    </source>
</reference>
<name>A0A7C9LFI5_9SPHN</name>
<sequence length="96" mass="10426">MTDIAKARFLADQRSQILALDDALAKAEGPAISAAFDDVARTRGLKQIARDAHIPVAKLLQALADPCRPDCVVLRDVVQALADMHPDLRSQRRDPG</sequence>
<dbReference type="EMBL" id="WIOL01000002">
    <property type="protein sequence ID" value="MQT16727.1"/>
    <property type="molecule type" value="Genomic_DNA"/>
</dbReference>
<comment type="caution">
    <text evidence="1">The sequence shown here is derived from an EMBL/GenBank/DDBJ whole genome shotgun (WGS) entry which is preliminary data.</text>
</comment>
<accession>A0A7C9LFI5</accession>
<dbReference type="RefSeq" id="WP_152577191.1">
    <property type="nucleotide sequence ID" value="NZ_JAATJI010000001.1"/>
</dbReference>
<protein>
    <submittedName>
        <fullName evidence="1">Uncharacterized protein</fullName>
    </submittedName>
</protein>
<evidence type="ECO:0000313" key="1">
    <source>
        <dbReference type="EMBL" id="MQT16727.1"/>
    </source>
</evidence>
<organism evidence="1 2">
    <name type="scientific">Sandarakinorhabdus fusca</name>
    <dbReference type="NCBI Taxonomy" id="1439888"/>
    <lineage>
        <taxon>Bacteria</taxon>
        <taxon>Pseudomonadati</taxon>
        <taxon>Pseudomonadota</taxon>
        <taxon>Alphaproteobacteria</taxon>
        <taxon>Sphingomonadales</taxon>
        <taxon>Sphingosinicellaceae</taxon>
        <taxon>Sandarakinorhabdus</taxon>
    </lineage>
</organism>
<gene>
    <name evidence="1" type="ORF">F3168_05575</name>
</gene>
<dbReference type="AlphaFoldDB" id="A0A7C9LFI5"/>
<keyword evidence="2" id="KW-1185">Reference proteome</keyword>
<evidence type="ECO:0000313" key="2">
    <source>
        <dbReference type="Proteomes" id="UP000481327"/>
    </source>
</evidence>
<proteinExistence type="predicted"/>
<dbReference type="Proteomes" id="UP000481327">
    <property type="component" value="Unassembled WGS sequence"/>
</dbReference>